<organism evidence="3 4">
    <name type="scientific">Bacillus nakamurai</name>
    <dbReference type="NCBI Taxonomy" id="1793963"/>
    <lineage>
        <taxon>Bacteria</taxon>
        <taxon>Bacillati</taxon>
        <taxon>Bacillota</taxon>
        <taxon>Bacilli</taxon>
        <taxon>Bacillales</taxon>
        <taxon>Bacillaceae</taxon>
        <taxon>Bacillus</taxon>
    </lineage>
</organism>
<protein>
    <recommendedName>
        <fullName evidence="2">DUF5626 domain-containing protein</fullName>
    </recommendedName>
</protein>
<name>A0A150F3R4_9BACI</name>
<keyword evidence="1" id="KW-0732">Signal</keyword>
<comment type="caution">
    <text evidence="3">The sequence shown here is derived from an EMBL/GenBank/DDBJ whole genome shotgun (WGS) entry which is preliminary data.</text>
</comment>
<dbReference type="OrthoDB" id="2934979at2"/>
<dbReference type="InterPro" id="IPR040491">
    <property type="entry name" value="DUF5626"/>
</dbReference>
<dbReference type="AlphaFoldDB" id="A0A150F3R4"/>
<evidence type="ECO:0000313" key="4">
    <source>
        <dbReference type="Proteomes" id="UP000075430"/>
    </source>
</evidence>
<feature type="chain" id="PRO_5039069509" description="DUF5626 domain-containing protein" evidence="1">
    <location>
        <begin position="24"/>
        <end position="194"/>
    </location>
</feature>
<accession>A0A150F3R4</accession>
<feature type="domain" description="DUF5626" evidence="2">
    <location>
        <begin position="44"/>
        <end position="154"/>
    </location>
</feature>
<dbReference type="Pfam" id="PF18540">
    <property type="entry name" value="DUF5626"/>
    <property type="match status" value="1"/>
</dbReference>
<proteinExistence type="predicted"/>
<gene>
    <name evidence="3" type="ORF">AXI58_03235</name>
</gene>
<dbReference type="EMBL" id="LSBA01000036">
    <property type="protein sequence ID" value="KXZ15286.1"/>
    <property type="molecule type" value="Genomic_DNA"/>
</dbReference>
<dbReference type="Gene3D" id="2.60.40.3860">
    <property type="match status" value="1"/>
</dbReference>
<dbReference type="RefSeq" id="WP_061522942.1">
    <property type="nucleotide sequence ID" value="NZ_JARLZY010000006.1"/>
</dbReference>
<keyword evidence="4" id="KW-1185">Reference proteome</keyword>
<feature type="signal peptide" evidence="1">
    <location>
        <begin position="1"/>
        <end position="23"/>
    </location>
</feature>
<evidence type="ECO:0000313" key="3">
    <source>
        <dbReference type="EMBL" id="KXZ15286.1"/>
    </source>
</evidence>
<reference evidence="4" key="1">
    <citation type="submission" date="2016-02" db="EMBL/GenBank/DDBJ databases">
        <authorList>
            <person name="Dunlap C."/>
        </authorList>
    </citation>
    <scope>NUCLEOTIDE SEQUENCE [LARGE SCALE GENOMIC DNA]</scope>
    <source>
        <strain evidence="4">NRRL B-41092</strain>
    </source>
</reference>
<dbReference type="Proteomes" id="UP000075430">
    <property type="component" value="Unassembled WGS sequence"/>
</dbReference>
<evidence type="ECO:0000256" key="1">
    <source>
        <dbReference type="SAM" id="SignalP"/>
    </source>
</evidence>
<sequence>MKKFVTVVIATVLALLLSTPFEQTSKAEELPQQSYLPEKEFAFDMDVTDPQEQKVFDDNGNYVGTMGIIPEKTEDGFETMGTTPVPVGTTTFKIYWNTGVVNLSYRIKVNRPKPKKVISYSKITKAWDEWHFVTPPFTVQDDVLKITNAQEKSKSPATARYRLKYGILGQGSIHYDLKSKVSKHYLYTSVSSFG</sequence>
<evidence type="ECO:0000259" key="2">
    <source>
        <dbReference type="Pfam" id="PF18540"/>
    </source>
</evidence>